<protein>
    <submittedName>
        <fullName evidence="1">Uncharacterized protein</fullName>
    </submittedName>
</protein>
<reference evidence="1" key="1">
    <citation type="submission" date="2023-07" db="EMBL/GenBank/DDBJ databases">
        <title>Black Yeasts Isolated from many extreme environments.</title>
        <authorList>
            <person name="Coleine C."/>
            <person name="Stajich J.E."/>
            <person name="Selbmann L."/>
        </authorList>
    </citation>
    <scope>NUCLEOTIDE SEQUENCE</scope>
    <source>
        <strain evidence="1">CCFEE 5714</strain>
    </source>
</reference>
<dbReference type="EMBL" id="JAUTXU010000245">
    <property type="protein sequence ID" value="KAK3696172.1"/>
    <property type="molecule type" value="Genomic_DNA"/>
</dbReference>
<evidence type="ECO:0000313" key="2">
    <source>
        <dbReference type="Proteomes" id="UP001281147"/>
    </source>
</evidence>
<comment type="caution">
    <text evidence="1">The sequence shown here is derived from an EMBL/GenBank/DDBJ whole genome shotgun (WGS) entry which is preliminary data.</text>
</comment>
<evidence type="ECO:0000313" key="1">
    <source>
        <dbReference type="EMBL" id="KAK3696172.1"/>
    </source>
</evidence>
<gene>
    <name evidence="1" type="ORF">LTR37_018074</name>
</gene>
<sequence length="188" mass="18677">MKLLQISTALAAAFIGLAAAQISELPTCSLGCFTRAIAKSNCGLTDYLCQCTTGAKVIQKSVVQCLCESESCSASELLDVQSASNKICTAALEEEGQEFTPLPQADNVCAKGTQVTGGAATTVTSGTATETATETTGARRGGSGSSGASDEEEEAPASSSSASEGVAAPTKMPVIGAVGLAGLAMLAL</sequence>
<accession>A0ACC3MI19</accession>
<keyword evidence="2" id="KW-1185">Reference proteome</keyword>
<dbReference type="Proteomes" id="UP001281147">
    <property type="component" value="Unassembled WGS sequence"/>
</dbReference>
<proteinExistence type="predicted"/>
<organism evidence="1 2">
    <name type="scientific">Vermiconidia calcicola</name>
    <dbReference type="NCBI Taxonomy" id="1690605"/>
    <lineage>
        <taxon>Eukaryota</taxon>
        <taxon>Fungi</taxon>
        <taxon>Dikarya</taxon>
        <taxon>Ascomycota</taxon>
        <taxon>Pezizomycotina</taxon>
        <taxon>Dothideomycetes</taxon>
        <taxon>Dothideomycetidae</taxon>
        <taxon>Mycosphaerellales</taxon>
        <taxon>Extremaceae</taxon>
        <taxon>Vermiconidia</taxon>
    </lineage>
</organism>
<name>A0ACC3MI19_9PEZI</name>